<reference evidence="1 2" key="1">
    <citation type="journal article" date="2015" name="Sci. Rep.">
        <title>The power of single molecule real-time sequencing technology in the de novo assembly of a eukaryotic genome.</title>
        <authorList>
            <person name="Sakai H."/>
            <person name="Naito K."/>
            <person name="Ogiso-Tanaka E."/>
            <person name="Takahashi Y."/>
            <person name="Iseki K."/>
            <person name="Muto C."/>
            <person name="Satou K."/>
            <person name="Teruya K."/>
            <person name="Shiroma A."/>
            <person name="Shimoji M."/>
            <person name="Hirano T."/>
            <person name="Itoh T."/>
            <person name="Kaga A."/>
            <person name="Tomooka N."/>
        </authorList>
    </citation>
    <scope>NUCLEOTIDE SEQUENCE [LARGE SCALE GENOMIC DNA]</scope>
    <source>
        <strain evidence="2">cv. Shumari</strain>
    </source>
</reference>
<name>A0A0S3QXL4_PHAAN</name>
<evidence type="ECO:0000313" key="1">
    <source>
        <dbReference type="EMBL" id="BAT73073.1"/>
    </source>
</evidence>
<sequence length="71" mass="8212">MVSKRDLETKFTNYTNTQSLPVIRFYGTKTSPTHQKFYTKNLMDESTFPSLSKQSPYISLSTISYPRNPPT</sequence>
<proteinExistence type="predicted"/>
<dbReference type="AlphaFoldDB" id="A0A0S3QXL4"/>
<organism evidence="1 2">
    <name type="scientific">Vigna angularis var. angularis</name>
    <dbReference type="NCBI Taxonomy" id="157739"/>
    <lineage>
        <taxon>Eukaryota</taxon>
        <taxon>Viridiplantae</taxon>
        <taxon>Streptophyta</taxon>
        <taxon>Embryophyta</taxon>
        <taxon>Tracheophyta</taxon>
        <taxon>Spermatophyta</taxon>
        <taxon>Magnoliopsida</taxon>
        <taxon>eudicotyledons</taxon>
        <taxon>Gunneridae</taxon>
        <taxon>Pentapetalae</taxon>
        <taxon>rosids</taxon>
        <taxon>fabids</taxon>
        <taxon>Fabales</taxon>
        <taxon>Fabaceae</taxon>
        <taxon>Papilionoideae</taxon>
        <taxon>50 kb inversion clade</taxon>
        <taxon>NPAAA clade</taxon>
        <taxon>indigoferoid/millettioid clade</taxon>
        <taxon>Phaseoleae</taxon>
        <taxon>Vigna</taxon>
    </lineage>
</organism>
<keyword evidence="2" id="KW-1185">Reference proteome</keyword>
<accession>A0A0S3QXL4</accession>
<protein>
    <submittedName>
        <fullName evidence="1">Uncharacterized protein</fullName>
    </submittedName>
</protein>
<evidence type="ECO:0000313" key="2">
    <source>
        <dbReference type="Proteomes" id="UP000291084"/>
    </source>
</evidence>
<dbReference type="EMBL" id="AP015034">
    <property type="protein sequence ID" value="BAT73073.1"/>
    <property type="molecule type" value="Genomic_DNA"/>
</dbReference>
<dbReference type="Proteomes" id="UP000291084">
    <property type="component" value="Chromosome 1"/>
</dbReference>
<gene>
    <name evidence="1" type="primary">Vigan.01G053100</name>
    <name evidence="1" type="ORF">VIGAN_01053100</name>
</gene>